<feature type="domain" description="HTH gntR-type" evidence="7">
    <location>
        <begin position="37"/>
        <end position="103"/>
    </location>
</feature>
<evidence type="ECO:0000256" key="2">
    <source>
        <dbReference type="ARBA" id="ARBA00022898"/>
    </source>
</evidence>
<proteinExistence type="inferred from homology"/>
<dbReference type="EMBL" id="BOMQ01000069">
    <property type="protein sequence ID" value="GIE52415.1"/>
    <property type="molecule type" value="Genomic_DNA"/>
</dbReference>
<dbReference type="InterPro" id="IPR015424">
    <property type="entry name" value="PyrdxlP-dep_Trfase"/>
</dbReference>
<dbReference type="PANTHER" id="PTHR46577:SF2">
    <property type="entry name" value="TRANSCRIPTIONAL REGULATORY PROTEIN"/>
    <property type="match status" value="1"/>
</dbReference>
<feature type="region of interest" description="Disordered" evidence="6">
    <location>
        <begin position="1"/>
        <end position="22"/>
    </location>
</feature>
<dbReference type="AlphaFoldDB" id="A0A919MWN4"/>
<dbReference type="GO" id="GO:0003677">
    <property type="term" value="F:DNA binding"/>
    <property type="evidence" value="ECO:0007669"/>
    <property type="project" value="UniProtKB-KW"/>
</dbReference>
<dbReference type="Proteomes" id="UP000647172">
    <property type="component" value="Unassembled WGS sequence"/>
</dbReference>
<dbReference type="InterPro" id="IPR036390">
    <property type="entry name" value="WH_DNA-bd_sf"/>
</dbReference>
<comment type="similarity">
    <text evidence="1">In the C-terminal section; belongs to the class-I pyridoxal-phosphate-dependent aminotransferase family.</text>
</comment>
<comment type="caution">
    <text evidence="8">The sequence shown here is derived from an EMBL/GenBank/DDBJ whole genome shotgun (WGS) entry which is preliminary data.</text>
</comment>
<evidence type="ECO:0000313" key="8">
    <source>
        <dbReference type="EMBL" id="GIE52415.1"/>
    </source>
</evidence>
<organism evidence="8 9">
    <name type="scientific">Actinoplanes nipponensis</name>
    <dbReference type="NCBI Taxonomy" id="135950"/>
    <lineage>
        <taxon>Bacteria</taxon>
        <taxon>Bacillati</taxon>
        <taxon>Actinomycetota</taxon>
        <taxon>Actinomycetes</taxon>
        <taxon>Micromonosporales</taxon>
        <taxon>Micromonosporaceae</taxon>
        <taxon>Actinoplanes</taxon>
    </lineage>
</organism>
<dbReference type="SMART" id="SM00345">
    <property type="entry name" value="HTH_GNTR"/>
    <property type="match status" value="1"/>
</dbReference>
<protein>
    <submittedName>
        <fullName evidence="8">GntR family transcriptional regulator</fullName>
    </submittedName>
</protein>
<sequence>MSGTVNENAATPSSPQASPDSGVPTITVALLCSLMDDGSSSRIVDDLRAWIGTAAPGARLPSTRELVARYRVSPVTVQRALRRLSGAGLVESRPGAGTFVRVARAVRPADYGWQTSALRSPQFPVVPVSTPLRGAPDDVIALHSGYPDRELLPERLVRAAVTRAARADAAVARSPVAGLPELQSWFARELGAVTPAGVTPPRASDVIVLPGSQSGLSSVFRALAGTGQPLLMESPTYWGAILAARQAGVRVVPVPSGPAGPDPDDLARAFAETAARLFYAQPNYANPTGAQWPVSRHDRVLEVVRGHGAFLVEDDWAHDFAITGGPLPVAARDDAGHVVYLRSLTKSVSPAVRVAAVIARGPARDRILADRGAESMYVSGLLQAAALDIVTQPAWQTHLRGLRRQLGARRDLLVAALREHAPRADLEHVPAGGLNLWVRLPDGTDLGRLTRDCEAAGLIVAPGTEWFPAEPTGPYVRLNYAGPDPGRFPEGARILGRVLDDQHRARD</sequence>
<dbReference type="InterPro" id="IPR015422">
    <property type="entry name" value="PyrdxlP-dep_Trfase_small"/>
</dbReference>
<evidence type="ECO:0000256" key="3">
    <source>
        <dbReference type="ARBA" id="ARBA00023015"/>
    </source>
</evidence>
<dbReference type="SUPFAM" id="SSF46785">
    <property type="entry name" value="Winged helix' DNA-binding domain"/>
    <property type="match status" value="1"/>
</dbReference>
<dbReference type="CDD" id="cd00609">
    <property type="entry name" value="AAT_like"/>
    <property type="match status" value="1"/>
</dbReference>
<dbReference type="Gene3D" id="3.90.1150.10">
    <property type="entry name" value="Aspartate Aminotransferase, domain 1"/>
    <property type="match status" value="1"/>
</dbReference>
<evidence type="ECO:0000259" key="7">
    <source>
        <dbReference type="PROSITE" id="PS50949"/>
    </source>
</evidence>
<dbReference type="GO" id="GO:0030170">
    <property type="term" value="F:pyridoxal phosphate binding"/>
    <property type="evidence" value="ECO:0007669"/>
    <property type="project" value="InterPro"/>
</dbReference>
<evidence type="ECO:0000256" key="1">
    <source>
        <dbReference type="ARBA" id="ARBA00005384"/>
    </source>
</evidence>
<dbReference type="InterPro" id="IPR051446">
    <property type="entry name" value="HTH_trans_reg/aminotransferase"/>
</dbReference>
<dbReference type="Pfam" id="PF00155">
    <property type="entry name" value="Aminotran_1_2"/>
    <property type="match status" value="1"/>
</dbReference>
<reference evidence="8" key="1">
    <citation type="submission" date="2021-01" db="EMBL/GenBank/DDBJ databases">
        <title>Whole genome shotgun sequence of Actinoplanes nipponensis NBRC 14063.</title>
        <authorList>
            <person name="Komaki H."/>
            <person name="Tamura T."/>
        </authorList>
    </citation>
    <scope>NUCLEOTIDE SEQUENCE</scope>
    <source>
        <strain evidence="8">NBRC 14063</strain>
    </source>
</reference>
<dbReference type="InterPro" id="IPR000524">
    <property type="entry name" value="Tscrpt_reg_HTH_GntR"/>
</dbReference>
<name>A0A919MWN4_9ACTN</name>
<dbReference type="InterPro" id="IPR004839">
    <property type="entry name" value="Aminotransferase_I/II_large"/>
</dbReference>
<dbReference type="SUPFAM" id="SSF53383">
    <property type="entry name" value="PLP-dependent transferases"/>
    <property type="match status" value="1"/>
</dbReference>
<evidence type="ECO:0000256" key="4">
    <source>
        <dbReference type="ARBA" id="ARBA00023125"/>
    </source>
</evidence>
<keyword evidence="4" id="KW-0238">DNA-binding</keyword>
<dbReference type="GO" id="GO:0003700">
    <property type="term" value="F:DNA-binding transcription factor activity"/>
    <property type="evidence" value="ECO:0007669"/>
    <property type="project" value="InterPro"/>
</dbReference>
<evidence type="ECO:0000256" key="6">
    <source>
        <dbReference type="SAM" id="MobiDB-lite"/>
    </source>
</evidence>
<dbReference type="PROSITE" id="PS50949">
    <property type="entry name" value="HTH_GNTR"/>
    <property type="match status" value="1"/>
</dbReference>
<keyword evidence="5" id="KW-0804">Transcription</keyword>
<dbReference type="PANTHER" id="PTHR46577">
    <property type="entry name" value="HTH-TYPE TRANSCRIPTIONAL REGULATORY PROTEIN GABR"/>
    <property type="match status" value="1"/>
</dbReference>
<dbReference type="Gene3D" id="1.10.10.10">
    <property type="entry name" value="Winged helix-like DNA-binding domain superfamily/Winged helix DNA-binding domain"/>
    <property type="match status" value="1"/>
</dbReference>
<dbReference type="CDD" id="cd07377">
    <property type="entry name" value="WHTH_GntR"/>
    <property type="match status" value="1"/>
</dbReference>
<dbReference type="Pfam" id="PF00392">
    <property type="entry name" value="GntR"/>
    <property type="match status" value="1"/>
</dbReference>
<keyword evidence="9" id="KW-1185">Reference proteome</keyword>
<keyword evidence="2" id="KW-0663">Pyridoxal phosphate</keyword>
<keyword evidence="3" id="KW-0805">Transcription regulation</keyword>
<gene>
    <name evidence="8" type="ORF">Ani05nite_59490</name>
</gene>
<dbReference type="Gene3D" id="3.40.640.10">
    <property type="entry name" value="Type I PLP-dependent aspartate aminotransferase-like (Major domain)"/>
    <property type="match status" value="1"/>
</dbReference>
<evidence type="ECO:0000256" key="5">
    <source>
        <dbReference type="ARBA" id="ARBA00023163"/>
    </source>
</evidence>
<dbReference type="InterPro" id="IPR015421">
    <property type="entry name" value="PyrdxlP-dep_Trfase_major"/>
</dbReference>
<accession>A0A919MWN4</accession>
<evidence type="ECO:0000313" key="9">
    <source>
        <dbReference type="Proteomes" id="UP000647172"/>
    </source>
</evidence>
<feature type="compositionally biased region" description="Polar residues" evidence="6">
    <location>
        <begin position="1"/>
        <end position="19"/>
    </location>
</feature>
<dbReference type="InterPro" id="IPR036388">
    <property type="entry name" value="WH-like_DNA-bd_sf"/>
</dbReference>